<feature type="chain" id="PRO_5033499053" evidence="2">
    <location>
        <begin position="24"/>
        <end position="602"/>
    </location>
</feature>
<proteinExistence type="predicted"/>
<evidence type="ECO:0000313" key="7">
    <source>
        <dbReference type="Proteomes" id="UP000434580"/>
    </source>
</evidence>
<protein>
    <submittedName>
        <fullName evidence="6">Alkaline phosphatase</fullName>
        <ecNumber evidence="6">3.1.3.1</ecNumber>
    </submittedName>
</protein>
<dbReference type="InterPro" id="IPR039331">
    <property type="entry name" value="PAPs-like"/>
</dbReference>
<evidence type="ECO:0000256" key="2">
    <source>
        <dbReference type="SAM" id="SignalP"/>
    </source>
</evidence>
<evidence type="ECO:0000313" key="6">
    <source>
        <dbReference type="EMBL" id="CAA0116657.1"/>
    </source>
</evidence>
<evidence type="ECO:0000256" key="1">
    <source>
        <dbReference type="ARBA" id="ARBA00022729"/>
    </source>
</evidence>
<evidence type="ECO:0000259" key="3">
    <source>
        <dbReference type="Pfam" id="PF00149"/>
    </source>
</evidence>
<dbReference type="GO" id="GO:0046872">
    <property type="term" value="F:metal ion binding"/>
    <property type="evidence" value="ECO:0007669"/>
    <property type="project" value="InterPro"/>
</dbReference>
<reference evidence="6 7" key="1">
    <citation type="submission" date="2019-11" db="EMBL/GenBank/DDBJ databases">
        <authorList>
            <person name="Holert J."/>
        </authorList>
    </citation>
    <scope>NUCLEOTIDE SEQUENCE [LARGE SCALE GENOMIC DNA]</scope>
    <source>
        <strain evidence="6">BC5_2</strain>
    </source>
</reference>
<gene>
    <name evidence="6" type="primary">phoA_2</name>
    <name evidence="5" type="synonym">phoA_3</name>
    <name evidence="6" type="ORF">DPBNPPHM_02115</name>
    <name evidence="5" type="ORF">DPBNPPHM_03535</name>
</gene>
<dbReference type="Gene3D" id="2.60.40.380">
    <property type="entry name" value="Purple acid phosphatase-like, N-terminal"/>
    <property type="match status" value="1"/>
</dbReference>
<feature type="domain" description="Purple acid phosphatase N-terminal" evidence="4">
    <location>
        <begin position="208"/>
        <end position="272"/>
    </location>
</feature>
<feature type="domain" description="Calcineurin-like phosphoesterase" evidence="3">
    <location>
        <begin position="294"/>
        <end position="495"/>
    </location>
</feature>
<dbReference type="InterPro" id="IPR004843">
    <property type="entry name" value="Calcineurin-like_PHP"/>
</dbReference>
<dbReference type="EMBL" id="CACSII010000005">
    <property type="protein sequence ID" value="CAA0097457.1"/>
    <property type="molecule type" value="Genomic_DNA"/>
</dbReference>
<evidence type="ECO:0000259" key="4">
    <source>
        <dbReference type="Pfam" id="PF16656"/>
    </source>
</evidence>
<dbReference type="Gene3D" id="3.60.21.10">
    <property type="match status" value="1"/>
</dbReference>
<dbReference type="Proteomes" id="UP000434580">
    <property type="component" value="Unassembled WGS sequence"/>
</dbReference>
<dbReference type="SUPFAM" id="SSF49363">
    <property type="entry name" value="Purple acid phosphatase, N-terminal domain"/>
    <property type="match status" value="1"/>
</dbReference>
<organism evidence="6 7">
    <name type="scientific">BD1-7 clade bacterium</name>
    <dbReference type="NCBI Taxonomy" id="2029982"/>
    <lineage>
        <taxon>Bacteria</taxon>
        <taxon>Pseudomonadati</taxon>
        <taxon>Pseudomonadota</taxon>
        <taxon>Gammaproteobacteria</taxon>
        <taxon>Cellvibrionales</taxon>
        <taxon>Spongiibacteraceae</taxon>
        <taxon>BD1-7 clade</taxon>
    </lineage>
</organism>
<dbReference type="InterPro" id="IPR015914">
    <property type="entry name" value="PAPs_N"/>
</dbReference>
<dbReference type="SUPFAM" id="SSF56300">
    <property type="entry name" value="Metallo-dependent phosphatases"/>
    <property type="match status" value="1"/>
</dbReference>
<dbReference type="Pfam" id="PF00149">
    <property type="entry name" value="Metallophos"/>
    <property type="match status" value="1"/>
</dbReference>
<dbReference type="OrthoDB" id="9804511at2"/>
<feature type="signal peptide" evidence="2">
    <location>
        <begin position="1"/>
        <end position="23"/>
    </location>
</feature>
<keyword evidence="6" id="KW-0378">Hydrolase</keyword>
<dbReference type="Pfam" id="PF16656">
    <property type="entry name" value="Pur_ac_phosph_N"/>
    <property type="match status" value="1"/>
</dbReference>
<evidence type="ECO:0000313" key="5">
    <source>
        <dbReference type="EMBL" id="CAA0097457.1"/>
    </source>
</evidence>
<accession>A0A5S9QE09</accession>
<sequence length="602" mass="66457">MHKQLRTIAAGLLLVGIHTNVVADQVMIDKEARWSYLDAQRQAPANAQLPSFNASDWASGHGVLGYGDSGIETEIDYGSDKNNKNITTYFRHQFSVEKAEEFSALRLKLMRDDGAVVYLNGHELTRQNMPTGTITSSTLASETVGQNDEKLYHVGYVAADRLQNGENTLAVELHQRSPSSSDTWFDLKLIGISGDGIAERVRGPYLQTGTPDSVRVLWRTDEPATSCVHYGTAVSTLSDTVCSDALVTEHEVRLQGLNPATRYFYKAVSNEQVMAQGADNYFETSPVPGTREKIRIWAIGDAGTANANQRAVYNAYQAHTGDTYTNVWVMLGDNAYGDGTDDEYQRAVFDMYPQLLRQAVVWPTIGNHDAHTSDSATQSGAYFDIFSLPTLGEAGGLPSGTEAYYSYDYGNIHFIVLDSAESSRMPWGDMMRWMEADLQASDAEWTIAYWHHPPYTKGSHDSDWELQLIQMRKVANKMLKRYGVDLVLSGHSHSYERSKFIDGHYGQAWTFSNPRHAIDSGSGQRENDGAYTKPGAHVSNAGAVYIVAGSSGKKSGGKLNHKAMYASLNELGSMVIDVEGLTMDAVFIDEKGQVLDHFSIEK</sequence>
<dbReference type="EMBL" id="CACSII010000018">
    <property type="protein sequence ID" value="CAA0116657.1"/>
    <property type="molecule type" value="Genomic_DNA"/>
</dbReference>
<dbReference type="PANTHER" id="PTHR22953">
    <property type="entry name" value="ACID PHOSPHATASE RELATED"/>
    <property type="match status" value="1"/>
</dbReference>
<dbReference type="GO" id="GO:0004035">
    <property type="term" value="F:alkaline phosphatase activity"/>
    <property type="evidence" value="ECO:0007669"/>
    <property type="project" value="UniProtKB-EC"/>
</dbReference>
<dbReference type="InterPro" id="IPR029052">
    <property type="entry name" value="Metallo-depent_PP-like"/>
</dbReference>
<dbReference type="InterPro" id="IPR008963">
    <property type="entry name" value="Purple_acid_Pase-like_N"/>
</dbReference>
<dbReference type="EC" id="3.1.3.1" evidence="6"/>
<name>A0A5S9QE09_9GAMM</name>
<keyword evidence="1 2" id="KW-0732">Signal</keyword>
<dbReference type="PANTHER" id="PTHR22953:SF153">
    <property type="entry name" value="PURPLE ACID PHOSPHATASE"/>
    <property type="match status" value="1"/>
</dbReference>
<dbReference type="AlphaFoldDB" id="A0A5S9QE09"/>
<dbReference type="Gene3D" id="2.60.120.260">
    <property type="entry name" value="Galactose-binding domain-like"/>
    <property type="match status" value="1"/>
</dbReference>
<dbReference type="GO" id="GO:0003993">
    <property type="term" value="F:acid phosphatase activity"/>
    <property type="evidence" value="ECO:0007669"/>
    <property type="project" value="InterPro"/>
</dbReference>